<feature type="chain" id="PRO_5042033072" description="C-type lectin domain-containing protein" evidence="1">
    <location>
        <begin position="25"/>
        <end position="209"/>
    </location>
</feature>
<reference evidence="3" key="2">
    <citation type="journal article" date="2021" name="Genome Biol. Evol.">
        <title>Developing a high-quality reference genome for a parasitic bivalve with doubly uniparental inheritance (Bivalvia: Unionida).</title>
        <authorList>
            <person name="Smith C.H."/>
        </authorList>
    </citation>
    <scope>NUCLEOTIDE SEQUENCE</scope>
    <source>
        <strain evidence="3">CHS0354</strain>
        <tissue evidence="3">Mantle</tissue>
    </source>
</reference>
<feature type="signal peptide" evidence="1">
    <location>
        <begin position="1"/>
        <end position="24"/>
    </location>
</feature>
<reference evidence="3" key="3">
    <citation type="submission" date="2023-05" db="EMBL/GenBank/DDBJ databases">
        <authorList>
            <person name="Smith C.H."/>
        </authorList>
    </citation>
    <scope>NUCLEOTIDE SEQUENCE</scope>
    <source>
        <strain evidence="3">CHS0354</strain>
        <tissue evidence="3">Mantle</tissue>
    </source>
</reference>
<comment type="caution">
    <text evidence="3">The sequence shown here is derived from an EMBL/GenBank/DDBJ whole genome shotgun (WGS) entry which is preliminary data.</text>
</comment>
<dbReference type="SMART" id="SM00034">
    <property type="entry name" value="CLECT"/>
    <property type="match status" value="1"/>
</dbReference>
<dbReference type="EMBL" id="JAEAOA010001402">
    <property type="protein sequence ID" value="KAK3576616.1"/>
    <property type="molecule type" value="Genomic_DNA"/>
</dbReference>
<dbReference type="SUPFAM" id="SSF56436">
    <property type="entry name" value="C-type lectin-like"/>
    <property type="match status" value="1"/>
</dbReference>
<gene>
    <name evidence="3" type="ORF">CHS0354_023134</name>
</gene>
<feature type="domain" description="C-type lectin" evidence="2">
    <location>
        <begin position="72"/>
        <end position="196"/>
    </location>
</feature>
<reference evidence="3" key="1">
    <citation type="journal article" date="2021" name="Genome Biol. Evol.">
        <title>A High-Quality Reference Genome for a Parasitic Bivalve with Doubly Uniparental Inheritance (Bivalvia: Unionida).</title>
        <authorList>
            <person name="Smith C.H."/>
        </authorList>
    </citation>
    <scope>NUCLEOTIDE SEQUENCE</scope>
    <source>
        <strain evidence="3">CHS0354</strain>
    </source>
</reference>
<evidence type="ECO:0000313" key="4">
    <source>
        <dbReference type="Proteomes" id="UP001195483"/>
    </source>
</evidence>
<evidence type="ECO:0000256" key="1">
    <source>
        <dbReference type="SAM" id="SignalP"/>
    </source>
</evidence>
<keyword evidence="4" id="KW-1185">Reference proteome</keyword>
<evidence type="ECO:0000313" key="3">
    <source>
        <dbReference type="EMBL" id="KAK3576616.1"/>
    </source>
</evidence>
<sequence>MASRRTLIASSTLCLLLIIESSAASYPKPPKHPIKITAKSASQLLNLILLVENRLKTTACPQNYNLYDKGIGGRFCYRFVADFCRNQSAAQKYCQNQGGNLISLNESNFEFFRLRAAEERDFSDQQKGTHGPNLQTCRHFWTSASDYGRETRFRFISGLEIDPNSAVWVEPVVFNTGKNCVVMDGNNQYLLTDFNCALQMASPLCQIFL</sequence>
<dbReference type="AlphaFoldDB" id="A0AAE0VGD0"/>
<dbReference type="InterPro" id="IPR016186">
    <property type="entry name" value="C-type_lectin-like/link_sf"/>
</dbReference>
<dbReference type="InterPro" id="IPR016187">
    <property type="entry name" value="CTDL_fold"/>
</dbReference>
<accession>A0AAE0VGD0</accession>
<dbReference type="Pfam" id="PF00059">
    <property type="entry name" value="Lectin_C"/>
    <property type="match status" value="1"/>
</dbReference>
<protein>
    <recommendedName>
        <fullName evidence="2">C-type lectin domain-containing protein</fullName>
    </recommendedName>
</protein>
<dbReference type="InterPro" id="IPR001304">
    <property type="entry name" value="C-type_lectin-like"/>
</dbReference>
<evidence type="ECO:0000259" key="2">
    <source>
        <dbReference type="PROSITE" id="PS50041"/>
    </source>
</evidence>
<dbReference type="PROSITE" id="PS50041">
    <property type="entry name" value="C_TYPE_LECTIN_2"/>
    <property type="match status" value="1"/>
</dbReference>
<proteinExistence type="predicted"/>
<name>A0AAE0VGD0_9BIVA</name>
<dbReference type="CDD" id="cd00037">
    <property type="entry name" value="CLECT"/>
    <property type="match status" value="1"/>
</dbReference>
<keyword evidence="1" id="KW-0732">Signal</keyword>
<dbReference type="Gene3D" id="3.10.100.10">
    <property type="entry name" value="Mannose-Binding Protein A, subunit A"/>
    <property type="match status" value="1"/>
</dbReference>
<dbReference type="Proteomes" id="UP001195483">
    <property type="component" value="Unassembled WGS sequence"/>
</dbReference>
<organism evidence="3 4">
    <name type="scientific">Potamilus streckersoni</name>
    <dbReference type="NCBI Taxonomy" id="2493646"/>
    <lineage>
        <taxon>Eukaryota</taxon>
        <taxon>Metazoa</taxon>
        <taxon>Spiralia</taxon>
        <taxon>Lophotrochozoa</taxon>
        <taxon>Mollusca</taxon>
        <taxon>Bivalvia</taxon>
        <taxon>Autobranchia</taxon>
        <taxon>Heteroconchia</taxon>
        <taxon>Palaeoheterodonta</taxon>
        <taxon>Unionida</taxon>
        <taxon>Unionoidea</taxon>
        <taxon>Unionidae</taxon>
        <taxon>Ambleminae</taxon>
        <taxon>Lampsilini</taxon>
        <taxon>Potamilus</taxon>
    </lineage>
</organism>